<comment type="catalytic activity">
    <reaction evidence="4">
        <text>Thiol-dependent hydrolysis of ester, thioester, amide, peptide and isopeptide bonds formed by the C-terminal Gly of ubiquitin (a 76-residue protein attached to proteins as an intracellular targeting signal).</text>
        <dbReference type="EC" id="3.4.19.12"/>
    </reaction>
</comment>
<keyword evidence="3" id="KW-0862">Zinc</keyword>
<feature type="compositionally biased region" description="Low complexity" evidence="5">
    <location>
        <begin position="30"/>
        <end position="52"/>
    </location>
</feature>
<evidence type="ECO:0000256" key="3">
    <source>
        <dbReference type="ARBA" id="ARBA00022833"/>
    </source>
</evidence>
<evidence type="ECO:0000313" key="9">
    <source>
        <dbReference type="Proteomes" id="UP001470230"/>
    </source>
</evidence>
<protein>
    <recommendedName>
        <fullName evidence="4">Ubiquitin carboxyl-terminal hydrolase</fullName>
        <ecNumber evidence="4">3.4.19.12</ecNumber>
    </recommendedName>
</protein>
<dbReference type="Proteomes" id="UP001470230">
    <property type="component" value="Unassembled WGS sequence"/>
</dbReference>
<dbReference type="PANTHER" id="PTHR24006">
    <property type="entry name" value="UBIQUITIN CARBOXYL-TERMINAL HYDROLASE"/>
    <property type="match status" value="1"/>
</dbReference>
<feature type="compositionally biased region" description="Basic residues" evidence="5">
    <location>
        <begin position="1"/>
        <end position="10"/>
    </location>
</feature>
<dbReference type="InterPro" id="IPR050164">
    <property type="entry name" value="Peptidase_C19"/>
</dbReference>
<comment type="similarity">
    <text evidence="4">Belongs to the peptidase C19 family.</text>
</comment>
<evidence type="ECO:0000256" key="2">
    <source>
        <dbReference type="ARBA" id="ARBA00022771"/>
    </source>
</evidence>
<proteinExistence type="inferred from homology"/>
<keyword evidence="1" id="KW-0479">Metal-binding</keyword>
<dbReference type="Gene3D" id="3.30.40.10">
    <property type="entry name" value="Zinc/RING finger domain, C3HC4 (zinc finger)"/>
    <property type="match status" value="1"/>
</dbReference>
<feature type="region of interest" description="Disordered" evidence="5">
    <location>
        <begin position="1"/>
        <end position="57"/>
    </location>
</feature>
<evidence type="ECO:0000313" key="7">
    <source>
        <dbReference type="EMBL" id="KAK8835200.1"/>
    </source>
</evidence>
<dbReference type="EC" id="3.4.19.12" evidence="4"/>
<dbReference type="PROSITE" id="PS00972">
    <property type="entry name" value="USP_1"/>
    <property type="match status" value="1"/>
</dbReference>
<gene>
    <name evidence="8" type="ORF">M9Y10_002080</name>
    <name evidence="7" type="ORF">M9Y10_017276</name>
</gene>
<evidence type="ECO:0000256" key="1">
    <source>
        <dbReference type="ARBA" id="ARBA00022723"/>
    </source>
</evidence>
<dbReference type="InterPro" id="IPR028889">
    <property type="entry name" value="USP"/>
</dbReference>
<dbReference type="EMBL" id="JAPFFF010000001">
    <property type="protein sequence ID" value="KAK8899758.1"/>
    <property type="molecule type" value="Genomic_DNA"/>
</dbReference>
<dbReference type="InterPro" id="IPR001394">
    <property type="entry name" value="Peptidase_C19_UCH"/>
</dbReference>
<keyword evidence="4" id="KW-0645">Protease</keyword>
<accession>A0ABR2GMP0</accession>
<name>A0ABR2GMP0_9EUKA</name>
<reference evidence="7 9" key="1">
    <citation type="submission" date="2024-04" db="EMBL/GenBank/DDBJ databases">
        <title>Tritrichomonas musculus Genome.</title>
        <authorList>
            <person name="Alves-Ferreira E."/>
            <person name="Grigg M."/>
            <person name="Lorenzi H."/>
            <person name="Galac M."/>
        </authorList>
    </citation>
    <scope>NUCLEOTIDE SEQUENCE [LARGE SCALE GENOMIC DNA]</scope>
    <source>
        <strain evidence="7 9">EAF2021</strain>
    </source>
</reference>
<evidence type="ECO:0000259" key="6">
    <source>
        <dbReference type="PROSITE" id="PS50235"/>
    </source>
</evidence>
<dbReference type="InterPro" id="IPR013083">
    <property type="entry name" value="Znf_RING/FYVE/PHD"/>
</dbReference>
<dbReference type="SUPFAM" id="SSF57850">
    <property type="entry name" value="RING/U-box"/>
    <property type="match status" value="1"/>
</dbReference>
<sequence length="502" mass="57178">MGKNKSKKSKTQNSKRDDDDGNPNHGKNSNRNQKNPNQKGNNNNNSRRGGNKLIDLSDHGSRTCKHYCFVTEQKVRQTFGDKTFKKALSGFQITRKENEKLKQLHPEVNWYKTDNLIICLVCGRVVDENHFDRHFVQNHCLALDLDKQVIFCTKCNEEYQIEPGTLCAELLNINTEKVTPLTVAAASTIKSDVRLKGLFNLGNSCWMNSVLQMFSHLPEFAAGGGRLCGSFRNLKQSLLITEQTTGNSRGKSNSFAIRPNEFVSALKEKLDFLDVHEQQDAYEFLIFLLDLIRNEQGGISTNLNSSNLEDVEKCLNTPLDKLFGFILKREMRCQNCQAVKALYERSAVLSLFIPFAGSATTLDDCLQMYFSESSTDEDHECEFCNTKAECIMKSSMLQEHLPEVLILHLSRFRMGKNGYLKNNIEVVFTEELVLNDNLNVDATYTLFGFVTHYGSIDAGHYTSLGRIGDNYYLFDDDSVTPVDKEKGFQLQPYIMFYIRKHD</sequence>
<dbReference type="Gene3D" id="3.90.70.10">
    <property type="entry name" value="Cysteine proteinases"/>
    <property type="match status" value="1"/>
</dbReference>
<keyword evidence="4" id="KW-0833">Ubl conjugation pathway</keyword>
<evidence type="ECO:0000256" key="4">
    <source>
        <dbReference type="RuleBase" id="RU366025"/>
    </source>
</evidence>
<dbReference type="Pfam" id="PF00443">
    <property type="entry name" value="UCH"/>
    <property type="match status" value="1"/>
</dbReference>
<dbReference type="PROSITE" id="PS00973">
    <property type="entry name" value="USP_2"/>
    <property type="match status" value="1"/>
</dbReference>
<keyword evidence="2" id="KW-0863">Zinc-finger</keyword>
<keyword evidence="4" id="KW-0378">Hydrolase</keyword>
<dbReference type="InterPro" id="IPR018200">
    <property type="entry name" value="USP_CS"/>
</dbReference>
<keyword evidence="9" id="KW-1185">Reference proteome</keyword>
<dbReference type="CDD" id="cd02257">
    <property type="entry name" value="Peptidase_C19"/>
    <property type="match status" value="1"/>
</dbReference>
<dbReference type="InterPro" id="IPR038765">
    <property type="entry name" value="Papain-like_cys_pep_sf"/>
</dbReference>
<dbReference type="Pfam" id="PF02148">
    <property type="entry name" value="zf-UBP"/>
    <property type="match status" value="1"/>
</dbReference>
<evidence type="ECO:0000256" key="5">
    <source>
        <dbReference type="SAM" id="MobiDB-lite"/>
    </source>
</evidence>
<dbReference type="SUPFAM" id="SSF54001">
    <property type="entry name" value="Cysteine proteinases"/>
    <property type="match status" value="1"/>
</dbReference>
<dbReference type="InterPro" id="IPR001607">
    <property type="entry name" value="Znf_UBP"/>
</dbReference>
<dbReference type="PROSITE" id="PS50235">
    <property type="entry name" value="USP_3"/>
    <property type="match status" value="1"/>
</dbReference>
<organism evidence="7 9">
    <name type="scientific">Tritrichomonas musculus</name>
    <dbReference type="NCBI Taxonomy" id="1915356"/>
    <lineage>
        <taxon>Eukaryota</taxon>
        <taxon>Metamonada</taxon>
        <taxon>Parabasalia</taxon>
        <taxon>Tritrichomonadida</taxon>
        <taxon>Tritrichomonadidae</taxon>
        <taxon>Tritrichomonas</taxon>
    </lineage>
</organism>
<evidence type="ECO:0000313" key="8">
    <source>
        <dbReference type="EMBL" id="KAK8899758.1"/>
    </source>
</evidence>
<comment type="caution">
    <text evidence="7">The sequence shown here is derived from an EMBL/GenBank/DDBJ whole genome shotgun (WGS) entry which is preliminary data.</text>
</comment>
<dbReference type="EMBL" id="JAPFFF010000212">
    <property type="protein sequence ID" value="KAK8835200.1"/>
    <property type="molecule type" value="Genomic_DNA"/>
</dbReference>
<feature type="domain" description="USP" evidence="6">
    <location>
        <begin position="196"/>
        <end position="500"/>
    </location>
</feature>
<keyword evidence="4" id="KW-0788">Thiol protease</keyword>